<keyword evidence="3" id="KW-1185">Reference proteome</keyword>
<accession>A0AAV2CAR3</accession>
<evidence type="ECO:0000256" key="1">
    <source>
        <dbReference type="SAM" id="MobiDB-lite"/>
    </source>
</evidence>
<proteinExistence type="predicted"/>
<sequence>MQWSTIKENPTPLSAFPRLLEAPIWLDRRRPRHERDSCFGNFLELGLRPPKVHRAAKSSGSPRSALPPAEEDEQSSEGDEREEEIPDETELPVSGITLGDRNIYAVHR</sequence>
<organism evidence="2 3">
    <name type="scientific">Linum trigynum</name>
    <dbReference type="NCBI Taxonomy" id="586398"/>
    <lineage>
        <taxon>Eukaryota</taxon>
        <taxon>Viridiplantae</taxon>
        <taxon>Streptophyta</taxon>
        <taxon>Embryophyta</taxon>
        <taxon>Tracheophyta</taxon>
        <taxon>Spermatophyta</taxon>
        <taxon>Magnoliopsida</taxon>
        <taxon>eudicotyledons</taxon>
        <taxon>Gunneridae</taxon>
        <taxon>Pentapetalae</taxon>
        <taxon>rosids</taxon>
        <taxon>fabids</taxon>
        <taxon>Malpighiales</taxon>
        <taxon>Linaceae</taxon>
        <taxon>Linum</taxon>
    </lineage>
</organism>
<feature type="region of interest" description="Disordered" evidence="1">
    <location>
        <begin position="50"/>
        <end position="108"/>
    </location>
</feature>
<name>A0AAV2CAR3_9ROSI</name>
<feature type="compositionally biased region" description="Acidic residues" evidence="1">
    <location>
        <begin position="69"/>
        <end position="90"/>
    </location>
</feature>
<dbReference type="Proteomes" id="UP001497516">
    <property type="component" value="Chromosome 1"/>
</dbReference>
<dbReference type="AlphaFoldDB" id="A0AAV2CAR3"/>
<evidence type="ECO:0000313" key="2">
    <source>
        <dbReference type="EMBL" id="CAL1353607.1"/>
    </source>
</evidence>
<dbReference type="EMBL" id="OZ034813">
    <property type="protein sequence ID" value="CAL1353607.1"/>
    <property type="molecule type" value="Genomic_DNA"/>
</dbReference>
<gene>
    <name evidence="2" type="ORF">LTRI10_LOCUS1497</name>
</gene>
<evidence type="ECO:0000313" key="3">
    <source>
        <dbReference type="Proteomes" id="UP001497516"/>
    </source>
</evidence>
<reference evidence="2 3" key="1">
    <citation type="submission" date="2024-04" db="EMBL/GenBank/DDBJ databases">
        <authorList>
            <person name="Fracassetti M."/>
        </authorList>
    </citation>
    <scope>NUCLEOTIDE SEQUENCE [LARGE SCALE GENOMIC DNA]</scope>
</reference>
<protein>
    <submittedName>
        <fullName evidence="2">Uncharacterized protein</fullName>
    </submittedName>
</protein>